<protein>
    <submittedName>
        <fullName evidence="1">Uncharacterized protein</fullName>
    </submittedName>
</protein>
<name>A0AAD5R102_PARTN</name>
<proteinExistence type="predicted"/>
<keyword evidence="2" id="KW-1185">Reference proteome</keyword>
<gene>
    <name evidence="1" type="ORF">KIN20_028478</name>
</gene>
<dbReference type="Proteomes" id="UP001196413">
    <property type="component" value="Unassembled WGS sequence"/>
</dbReference>
<reference evidence="1" key="1">
    <citation type="submission" date="2021-06" db="EMBL/GenBank/DDBJ databases">
        <title>Parelaphostrongylus tenuis whole genome reference sequence.</title>
        <authorList>
            <person name="Garwood T.J."/>
            <person name="Larsen P.A."/>
            <person name="Fountain-Jones N.M."/>
            <person name="Garbe J.R."/>
            <person name="Macchietto M.G."/>
            <person name="Kania S.A."/>
            <person name="Gerhold R.W."/>
            <person name="Richards J.E."/>
            <person name="Wolf T.M."/>
        </authorList>
    </citation>
    <scope>NUCLEOTIDE SEQUENCE</scope>
    <source>
        <strain evidence="1">MNPRO001-30</strain>
        <tissue evidence="1">Meninges</tissue>
    </source>
</reference>
<dbReference type="EMBL" id="JAHQIW010005944">
    <property type="protein sequence ID" value="KAJ1367546.1"/>
    <property type="molecule type" value="Genomic_DNA"/>
</dbReference>
<comment type="caution">
    <text evidence="1">The sequence shown here is derived from an EMBL/GenBank/DDBJ whole genome shotgun (WGS) entry which is preliminary data.</text>
</comment>
<accession>A0AAD5R102</accession>
<sequence length="104" mass="11982">MDHIRAVSRVIDACRECHLPLILAFIDYDKALDNVDTNAVLSTFVHQREDQSYMRAYQTANETGPRKYNSIIDLLPYTSERVSTRRDDITKGVYSRTVVDNEVT</sequence>
<evidence type="ECO:0000313" key="2">
    <source>
        <dbReference type="Proteomes" id="UP001196413"/>
    </source>
</evidence>
<evidence type="ECO:0000313" key="1">
    <source>
        <dbReference type="EMBL" id="KAJ1367546.1"/>
    </source>
</evidence>
<dbReference type="AlphaFoldDB" id="A0AAD5R102"/>
<organism evidence="1 2">
    <name type="scientific">Parelaphostrongylus tenuis</name>
    <name type="common">Meningeal worm</name>
    <dbReference type="NCBI Taxonomy" id="148309"/>
    <lineage>
        <taxon>Eukaryota</taxon>
        <taxon>Metazoa</taxon>
        <taxon>Ecdysozoa</taxon>
        <taxon>Nematoda</taxon>
        <taxon>Chromadorea</taxon>
        <taxon>Rhabditida</taxon>
        <taxon>Rhabditina</taxon>
        <taxon>Rhabditomorpha</taxon>
        <taxon>Strongyloidea</taxon>
        <taxon>Metastrongylidae</taxon>
        <taxon>Parelaphostrongylus</taxon>
    </lineage>
</organism>